<protein>
    <submittedName>
        <fullName evidence="2">Ovule protein</fullName>
    </submittedName>
</protein>
<sequence length="70" mass="8607">MIQSNLWAKVLAERQMAPRGWKSMKKEEEKGSKWEQWRKEILGHIGISYYDNYSTIYMMKRWYLLTLMMN</sequence>
<name>A0A915K7P7_ROMCU</name>
<proteinExistence type="predicted"/>
<evidence type="ECO:0000313" key="2">
    <source>
        <dbReference type="WBParaSite" id="nRc.2.0.1.t34209-RA"/>
    </source>
</evidence>
<dbReference type="WBParaSite" id="nRc.2.0.1.t34209-RA">
    <property type="protein sequence ID" value="nRc.2.0.1.t34209-RA"/>
    <property type="gene ID" value="nRc.2.0.1.g34209"/>
</dbReference>
<reference evidence="2" key="1">
    <citation type="submission" date="2022-11" db="UniProtKB">
        <authorList>
            <consortium name="WormBaseParasite"/>
        </authorList>
    </citation>
    <scope>IDENTIFICATION</scope>
</reference>
<keyword evidence="1" id="KW-1185">Reference proteome</keyword>
<dbReference type="Proteomes" id="UP000887565">
    <property type="component" value="Unplaced"/>
</dbReference>
<dbReference type="AlphaFoldDB" id="A0A915K7P7"/>
<evidence type="ECO:0000313" key="1">
    <source>
        <dbReference type="Proteomes" id="UP000887565"/>
    </source>
</evidence>
<organism evidence="1 2">
    <name type="scientific">Romanomermis culicivorax</name>
    <name type="common">Nematode worm</name>
    <dbReference type="NCBI Taxonomy" id="13658"/>
    <lineage>
        <taxon>Eukaryota</taxon>
        <taxon>Metazoa</taxon>
        <taxon>Ecdysozoa</taxon>
        <taxon>Nematoda</taxon>
        <taxon>Enoplea</taxon>
        <taxon>Dorylaimia</taxon>
        <taxon>Mermithida</taxon>
        <taxon>Mermithoidea</taxon>
        <taxon>Mermithidae</taxon>
        <taxon>Romanomermis</taxon>
    </lineage>
</organism>
<accession>A0A915K7P7</accession>